<dbReference type="PROSITE" id="PS00941">
    <property type="entry name" value="CARBOXYLESTERASE_B_2"/>
    <property type="match status" value="1"/>
</dbReference>
<evidence type="ECO:0000256" key="1">
    <source>
        <dbReference type="ARBA" id="ARBA00005964"/>
    </source>
</evidence>
<sequence length="534" mass="57617">MLTAFLILITSAIGALATPWHPNPDRPLALTTNGLVYGKTSALPNSTVQVNTFLGIPFASPPTRFSPPRPPRRRLVPFSATSYGAACIQQFNYPEASRNQTIAFFNTPPPPAGESEDCLTLNIWAPSGKSKDGKPRAVLFWLYGGALMFGSGSLKGYEGTSFAVNQDVVLVTSNYRTNVFGFPGAVGDLRPNERNLGWLDQRLALDWVRRNIHAFGGDPKRVTIFGESAGGASVDALITTPPKPLPFHAAIMQSGDSSINDRADDSGTSWKKLVELAGCARSRDTLRCMRRLPALKIKEIIERNALSFGPVHDGVTYAAHQQRRRLNSTEAKPLIARVPLMIGSNARDAWPLVSAELNNTEAYLRAGFPTFTDAQRHELLSAYPISASSGIRSPSEQIAVIATEFGFQCPSKLIADATSNIGVPAWRYYFNASFPNTQIFPGSGAYHSSEIGLVFGTYRQQGATAFQGEMSRFMQKAWADFAKDPAAGPGWGGVTDVGVLGAWGGNGPKPVVAVGEEVIDSRCALFEELYAGVV</sequence>
<dbReference type="InterPro" id="IPR019826">
    <property type="entry name" value="Carboxylesterase_B_AS"/>
</dbReference>
<comment type="caution">
    <text evidence="5">The sequence shown here is derived from an EMBL/GenBank/DDBJ whole genome shotgun (WGS) entry which is preliminary data.</text>
</comment>
<proteinExistence type="inferred from homology"/>
<feature type="domain" description="Carboxylesterase type B" evidence="4">
    <location>
        <begin position="28"/>
        <end position="483"/>
    </location>
</feature>
<dbReference type="PANTHER" id="PTHR43918">
    <property type="entry name" value="ACETYLCHOLINESTERASE"/>
    <property type="match status" value="1"/>
</dbReference>
<dbReference type="InterPro" id="IPR019819">
    <property type="entry name" value="Carboxylesterase_B_CS"/>
</dbReference>
<dbReference type="InterPro" id="IPR050654">
    <property type="entry name" value="AChE-related_enzymes"/>
</dbReference>
<keyword evidence="6" id="KW-1185">Reference proteome</keyword>
<dbReference type="Proteomes" id="UP001610444">
    <property type="component" value="Unassembled WGS sequence"/>
</dbReference>
<evidence type="ECO:0000259" key="4">
    <source>
        <dbReference type="Pfam" id="PF00135"/>
    </source>
</evidence>
<dbReference type="InterPro" id="IPR029058">
    <property type="entry name" value="AB_hydrolase_fold"/>
</dbReference>
<evidence type="ECO:0000313" key="5">
    <source>
        <dbReference type="EMBL" id="KAL2843445.1"/>
    </source>
</evidence>
<dbReference type="EC" id="3.1.1.-" evidence="3"/>
<dbReference type="SUPFAM" id="SSF53474">
    <property type="entry name" value="alpha/beta-Hydrolases"/>
    <property type="match status" value="1"/>
</dbReference>
<dbReference type="Gene3D" id="3.40.50.1820">
    <property type="entry name" value="alpha/beta hydrolase"/>
    <property type="match status" value="1"/>
</dbReference>
<dbReference type="GeneID" id="98163620"/>
<reference evidence="5 6" key="1">
    <citation type="submission" date="2024-07" db="EMBL/GenBank/DDBJ databases">
        <title>Section-level genome sequencing and comparative genomics of Aspergillus sections Usti and Cavernicolus.</title>
        <authorList>
            <consortium name="Lawrence Berkeley National Laboratory"/>
            <person name="Nybo J.L."/>
            <person name="Vesth T.C."/>
            <person name="Theobald S."/>
            <person name="Frisvad J.C."/>
            <person name="Larsen T.O."/>
            <person name="Kjaerboelling I."/>
            <person name="Rothschild-Mancinelli K."/>
            <person name="Lyhne E.K."/>
            <person name="Kogle M.E."/>
            <person name="Barry K."/>
            <person name="Clum A."/>
            <person name="Na H."/>
            <person name="Ledsgaard L."/>
            <person name="Lin J."/>
            <person name="Lipzen A."/>
            <person name="Kuo A."/>
            <person name="Riley R."/>
            <person name="Mondo S."/>
            <person name="LaButti K."/>
            <person name="Haridas S."/>
            <person name="Pangalinan J."/>
            <person name="Salamov A.A."/>
            <person name="Simmons B.A."/>
            <person name="Magnuson J.K."/>
            <person name="Chen J."/>
            <person name="Drula E."/>
            <person name="Henrissat B."/>
            <person name="Wiebenga A."/>
            <person name="Lubbers R.J."/>
            <person name="Gomes A.C."/>
            <person name="Macurrencykelacurrency M.R."/>
            <person name="Stajich J."/>
            <person name="Grigoriev I.V."/>
            <person name="Mortensen U.H."/>
            <person name="De vries R.P."/>
            <person name="Baker S.E."/>
            <person name="Andersen M.R."/>
        </authorList>
    </citation>
    <scope>NUCLEOTIDE SEQUENCE [LARGE SCALE GENOMIC DNA]</scope>
    <source>
        <strain evidence="5 6">CBS 756.74</strain>
    </source>
</reference>
<evidence type="ECO:0000313" key="6">
    <source>
        <dbReference type="Proteomes" id="UP001610444"/>
    </source>
</evidence>
<dbReference type="EMBL" id="JBFXLR010000046">
    <property type="protein sequence ID" value="KAL2843445.1"/>
    <property type="molecule type" value="Genomic_DNA"/>
</dbReference>
<dbReference type="PROSITE" id="PS00122">
    <property type="entry name" value="CARBOXYLESTERASE_B_1"/>
    <property type="match status" value="1"/>
</dbReference>
<keyword evidence="3" id="KW-0732">Signal</keyword>
<evidence type="ECO:0000256" key="3">
    <source>
        <dbReference type="RuleBase" id="RU361235"/>
    </source>
</evidence>
<feature type="signal peptide" evidence="3">
    <location>
        <begin position="1"/>
        <end position="17"/>
    </location>
</feature>
<evidence type="ECO:0000256" key="2">
    <source>
        <dbReference type="ARBA" id="ARBA00022801"/>
    </source>
</evidence>
<organism evidence="5 6">
    <name type="scientific">Aspergillus pseudodeflectus</name>
    <dbReference type="NCBI Taxonomy" id="176178"/>
    <lineage>
        <taxon>Eukaryota</taxon>
        <taxon>Fungi</taxon>
        <taxon>Dikarya</taxon>
        <taxon>Ascomycota</taxon>
        <taxon>Pezizomycotina</taxon>
        <taxon>Eurotiomycetes</taxon>
        <taxon>Eurotiomycetidae</taxon>
        <taxon>Eurotiales</taxon>
        <taxon>Aspergillaceae</taxon>
        <taxon>Aspergillus</taxon>
        <taxon>Aspergillus subgen. Nidulantes</taxon>
    </lineage>
</organism>
<protein>
    <recommendedName>
        <fullName evidence="3">Carboxylic ester hydrolase</fullName>
        <ecNumber evidence="3">3.1.1.-</ecNumber>
    </recommendedName>
</protein>
<dbReference type="InterPro" id="IPR002018">
    <property type="entry name" value="CarbesteraseB"/>
</dbReference>
<name>A0ABR4JTT5_9EURO</name>
<accession>A0ABR4JTT5</accession>
<comment type="similarity">
    <text evidence="1 3">Belongs to the type-B carboxylesterase/lipase family.</text>
</comment>
<feature type="chain" id="PRO_5044974892" description="Carboxylic ester hydrolase" evidence="3">
    <location>
        <begin position="18"/>
        <end position="534"/>
    </location>
</feature>
<gene>
    <name evidence="5" type="ORF">BJX68DRAFT_278053</name>
</gene>
<dbReference type="PANTHER" id="PTHR43918:SF4">
    <property type="entry name" value="CARBOXYLIC ESTER HYDROLASE"/>
    <property type="match status" value="1"/>
</dbReference>
<dbReference type="RefSeq" id="XP_070895623.1">
    <property type="nucleotide sequence ID" value="XM_071048456.1"/>
</dbReference>
<keyword evidence="2 3" id="KW-0378">Hydrolase</keyword>
<dbReference type="Pfam" id="PF00135">
    <property type="entry name" value="COesterase"/>
    <property type="match status" value="1"/>
</dbReference>